<dbReference type="InterPro" id="IPR041424">
    <property type="entry name" value="CinA_KH"/>
</dbReference>
<dbReference type="InterPro" id="IPR008136">
    <property type="entry name" value="CinA_C"/>
</dbReference>
<dbReference type="HAMAP" id="MF_00226_B">
    <property type="entry name" value="CinA_B"/>
    <property type="match status" value="1"/>
</dbReference>
<reference evidence="4" key="1">
    <citation type="submission" date="2017-06" db="EMBL/GenBank/DDBJ databases">
        <title>Genome analysis of Fimbriiglobus ruber SP5, the first member of the order Planctomycetales with confirmed chitinolytic capability.</title>
        <authorList>
            <person name="Ravin N.V."/>
            <person name="Rakitin A.L."/>
            <person name="Ivanova A.A."/>
            <person name="Beletsky A.V."/>
            <person name="Kulichevskaya I.S."/>
            <person name="Mardanov A.V."/>
            <person name="Dedysh S.N."/>
        </authorList>
    </citation>
    <scope>NUCLEOTIDE SEQUENCE [LARGE SCALE GENOMIC DNA]</scope>
    <source>
        <strain evidence="4">SP5</strain>
    </source>
</reference>
<dbReference type="OrthoDB" id="9801454at2"/>
<organism evidence="3 4">
    <name type="scientific">Fimbriiglobus ruber</name>
    <dbReference type="NCBI Taxonomy" id="1908690"/>
    <lineage>
        <taxon>Bacteria</taxon>
        <taxon>Pseudomonadati</taxon>
        <taxon>Planctomycetota</taxon>
        <taxon>Planctomycetia</taxon>
        <taxon>Gemmatales</taxon>
        <taxon>Gemmataceae</taxon>
        <taxon>Fimbriiglobus</taxon>
    </lineage>
</organism>
<dbReference type="Proteomes" id="UP000214646">
    <property type="component" value="Unassembled WGS sequence"/>
</dbReference>
<keyword evidence="4" id="KW-1185">Reference proteome</keyword>
<dbReference type="PANTHER" id="PTHR13939:SF0">
    <property type="entry name" value="NMN AMIDOHYDROLASE-LIKE PROTEIN YFAY"/>
    <property type="match status" value="1"/>
</dbReference>
<name>A0A225E5Y9_9BACT</name>
<dbReference type="InterPro" id="IPR008135">
    <property type="entry name" value="Competence-induced_CinA"/>
</dbReference>
<evidence type="ECO:0000256" key="1">
    <source>
        <dbReference type="HAMAP-Rule" id="MF_00226"/>
    </source>
</evidence>
<dbReference type="InterPro" id="IPR036425">
    <property type="entry name" value="MoaB/Mog-like_dom_sf"/>
</dbReference>
<dbReference type="SUPFAM" id="SSF142433">
    <property type="entry name" value="CinA-like"/>
    <property type="match status" value="1"/>
</dbReference>
<dbReference type="Gene3D" id="3.30.70.2860">
    <property type="match status" value="1"/>
</dbReference>
<accession>A0A225E5Y9</accession>
<dbReference type="NCBIfam" id="NF001813">
    <property type="entry name" value="PRK00549.1"/>
    <property type="match status" value="1"/>
</dbReference>
<comment type="caution">
    <text evidence="3">The sequence shown here is derived from an EMBL/GenBank/DDBJ whole genome shotgun (WGS) entry which is preliminary data.</text>
</comment>
<evidence type="ECO:0000259" key="2">
    <source>
        <dbReference type="SMART" id="SM00852"/>
    </source>
</evidence>
<dbReference type="CDD" id="cd00885">
    <property type="entry name" value="cinA"/>
    <property type="match status" value="1"/>
</dbReference>
<comment type="similarity">
    <text evidence="1">Belongs to the CinA family.</text>
</comment>
<dbReference type="SUPFAM" id="SSF53218">
    <property type="entry name" value="Molybdenum cofactor biosynthesis proteins"/>
    <property type="match status" value="1"/>
</dbReference>
<feature type="domain" description="MoaB/Mog" evidence="2">
    <location>
        <begin position="4"/>
        <end position="171"/>
    </location>
</feature>
<dbReference type="Gene3D" id="3.40.980.10">
    <property type="entry name" value="MoaB/Mog-like domain"/>
    <property type="match status" value="1"/>
</dbReference>
<dbReference type="SMART" id="SM00852">
    <property type="entry name" value="MoCF_biosynth"/>
    <property type="match status" value="1"/>
</dbReference>
<dbReference type="EMBL" id="NIDE01000001">
    <property type="protein sequence ID" value="OWK47184.1"/>
    <property type="molecule type" value="Genomic_DNA"/>
</dbReference>
<dbReference type="PIRSF" id="PIRSF006728">
    <property type="entry name" value="CinA"/>
    <property type="match status" value="1"/>
</dbReference>
<dbReference type="NCBIfam" id="TIGR00200">
    <property type="entry name" value="cinA_nterm"/>
    <property type="match status" value="1"/>
</dbReference>
<dbReference type="Pfam" id="PF02464">
    <property type="entry name" value="CinA"/>
    <property type="match status" value="1"/>
</dbReference>
<proteinExistence type="inferred from homology"/>
<dbReference type="Pfam" id="PF18146">
    <property type="entry name" value="CinA_KH"/>
    <property type="match status" value="1"/>
</dbReference>
<evidence type="ECO:0000313" key="4">
    <source>
        <dbReference type="Proteomes" id="UP000214646"/>
    </source>
</evidence>
<protein>
    <recommendedName>
        <fullName evidence="1">CinA-like protein</fullName>
    </recommendedName>
</protein>
<sequence length="415" mass="43658">MKAEILSIGTEITSGQNLDTNGQWLSRRLAEMGIPVGFHTTVADDFADNFACFRTALDRADIVLSTGGLGPTLDDLTRDVLAAVVGVGLYEDAASLDHIRGLFQRRNRPMPDRNRVQALFPVGSEPLFNPDGTAPGVWLPVGKKVFAAMPGVPSEMYRMFDEQVKPRLAALGIGGGVLVQRKINTFGTGESHVEAILGDVTRRGAVPEVGITASDAVISLRILARAESAAAAQALIAPVEEIIRVRLGELVYGTDDEDLQDVVVHLLTEKGRTVATAESVTAGLVAHRLARVPGASRVLFGGVIAYTDAVKVRELGVPADLIAAHTAVSDPVARAMAEGVRARFGADFGVATTGYAGPTAGADGTPVGTVFAAVAWAGGCRVQPFSWGGTREEIQSRTARMALNLVRLQAVSSTV</sequence>
<dbReference type="Gene3D" id="3.90.950.20">
    <property type="entry name" value="CinA-like"/>
    <property type="match status" value="1"/>
</dbReference>
<dbReference type="PANTHER" id="PTHR13939">
    <property type="entry name" value="NICOTINAMIDE-NUCLEOTIDE AMIDOHYDROLASE PNCC"/>
    <property type="match status" value="1"/>
</dbReference>
<gene>
    <name evidence="3" type="ORF">FRUB_00883</name>
</gene>
<dbReference type="RefSeq" id="WP_088252318.1">
    <property type="nucleotide sequence ID" value="NZ_NIDE01000001.1"/>
</dbReference>
<dbReference type="InterPro" id="IPR001453">
    <property type="entry name" value="MoaB/Mog_dom"/>
</dbReference>
<evidence type="ECO:0000313" key="3">
    <source>
        <dbReference type="EMBL" id="OWK47184.1"/>
    </source>
</evidence>
<dbReference type="InterPro" id="IPR036653">
    <property type="entry name" value="CinA-like_C"/>
</dbReference>
<dbReference type="AlphaFoldDB" id="A0A225E5Y9"/>
<dbReference type="Pfam" id="PF00994">
    <property type="entry name" value="MoCF_biosynth"/>
    <property type="match status" value="1"/>
</dbReference>
<dbReference type="NCBIfam" id="TIGR00199">
    <property type="entry name" value="PncC_domain"/>
    <property type="match status" value="1"/>
</dbReference>
<dbReference type="InterPro" id="IPR050101">
    <property type="entry name" value="CinA"/>
</dbReference>